<feature type="non-terminal residue" evidence="1">
    <location>
        <position position="1"/>
    </location>
</feature>
<accession>A0ABN7WXR3</accession>
<sequence>MCFTTMGKKYCWNEIITTTLELCSVASNKYEIISLEEFLPETKKKQYHYLSNFTIDSTIILYCYHYGNYLGTLNFIWKISENFEL</sequence>
<evidence type="ECO:0000313" key="1">
    <source>
        <dbReference type="EMBL" id="CAG8843176.1"/>
    </source>
</evidence>
<organism evidence="1 2">
    <name type="scientific">Gigaspora margarita</name>
    <dbReference type="NCBI Taxonomy" id="4874"/>
    <lineage>
        <taxon>Eukaryota</taxon>
        <taxon>Fungi</taxon>
        <taxon>Fungi incertae sedis</taxon>
        <taxon>Mucoromycota</taxon>
        <taxon>Glomeromycotina</taxon>
        <taxon>Glomeromycetes</taxon>
        <taxon>Diversisporales</taxon>
        <taxon>Gigasporaceae</taxon>
        <taxon>Gigaspora</taxon>
    </lineage>
</organism>
<dbReference type="EMBL" id="CAJVQB010071506">
    <property type="protein sequence ID" value="CAG8843176.1"/>
    <property type="molecule type" value="Genomic_DNA"/>
</dbReference>
<comment type="caution">
    <text evidence="1">The sequence shown here is derived from an EMBL/GenBank/DDBJ whole genome shotgun (WGS) entry which is preliminary data.</text>
</comment>
<protein>
    <submittedName>
        <fullName evidence="1">39267_t:CDS:1</fullName>
    </submittedName>
</protein>
<evidence type="ECO:0000313" key="2">
    <source>
        <dbReference type="Proteomes" id="UP000789901"/>
    </source>
</evidence>
<gene>
    <name evidence="1" type="ORF">GMARGA_LOCUS36403</name>
</gene>
<keyword evidence="2" id="KW-1185">Reference proteome</keyword>
<name>A0ABN7WXR3_GIGMA</name>
<dbReference type="Proteomes" id="UP000789901">
    <property type="component" value="Unassembled WGS sequence"/>
</dbReference>
<proteinExistence type="predicted"/>
<reference evidence="1 2" key="1">
    <citation type="submission" date="2021-06" db="EMBL/GenBank/DDBJ databases">
        <authorList>
            <person name="Kallberg Y."/>
            <person name="Tangrot J."/>
            <person name="Rosling A."/>
        </authorList>
    </citation>
    <scope>NUCLEOTIDE SEQUENCE [LARGE SCALE GENOMIC DNA]</scope>
    <source>
        <strain evidence="1 2">120-4 pot B 10/14</strain>
    </source>
</reference>